<sequence>MLLEKIRALKATINEKREAYNSSVTEVRSLAESGDLEKAQALKEDIELKKAELETLQSNLVDLEEINGYREVDPPSNESASGTTENRSILDNDPAVADFDNYIRTKGSEIRSLNSVDAGVLIPENIVNKPQETPETVVDLSKFVNRQPVTSPSGSYPVVGNATDEMVDVEELEKNPDLAKPNFKKVDYKVKTYRGSIPISQESIDDSEADLLAIVQKDVKQKELNTSNAKISEVLKTFTATAAASLDDIKKVLNVTIDPAYNISIVATASMYQVLDTLKDKNGQYILKQDITSPSGMSISGRPLYIVSDKLLGKDGDTKAFIGDMYKGVLFADRKQLSVRWVENEIYGQILASYVRFDVKKADEKAGVFVTWKEAAGTV</sequence>
<comment type="caution">
    <text evidence="5">The sequence shown here is derived from an EMBL/GenBank/DDBJ whole genome shotgun (WGS) entry which is preliminary data.</text>
</comment>
<dbReference type="InterPro" id="IPR054612">
    <property type="entry name" value="Phage_capsid-like_C"/>
</dbReference>
<reference evidence="5 6" key="1">
    <citation type="submission" date="2020-03" db="EMBL/GenBank/DDBJ databases">
        <title>Soil Listeria distribution.</title>
        <authorList>
            <person name="Liao J."/>
            <person name="Wiedmann M."/>
        </authorList>
    </citation>
    <scope>NUCLEOTIDE SEQUENCE [LARGE SCALE GENOMIC DNA]</scope>
    <source>
        <strain evidence="5 6">FSL L7-1547</strain>
    </source>
</reference>
<proteinExistence type="predicted"/>
<keyword evidence="2" id="KW-0175">Coiled coil</keyword>
<dbReference type="RefSeq" id="WP_185417449.1">
    <property type="nucleotide sequence ID" value="NZ_JAASTX010000009.1"/>
</dbReference>
<feature type="coiled-coil region" evidence="2">
    <location>
        <begin position="36"/>
        <end position="66"/>
    </location>
</feature>
<dbReference type="Proteomes" id="UP000533953">
    <property type="component" value="Unassembled WGS sequence"/>
</dbReference>
<evidence type="ECO:0000313" key="5">
    <source>
        <dbReference type="EMBL" id="MBC1491941.1"/>
    </source>
</evidence>
<dbReference type="NCBIfam" id="TIGR01554">
    <property type="entry name" value="major_cap_HK97"/>
    <property type="match status" value="1"/>
</dbReference>
<feature type="domain" description="Phage capsid-like C-terminal" evidence="4">
    <location>
        <begin position="119"/>
        <end position="350"/>
    </location>
</feature>
<dbReference type="Pfam" id="PF05065">
    <property type="entry name" value="Phage_capsid"/>
    <property type="match status" value="1"/>
</dbReference>
<dbReference type="Gene3D" id="3.30.2320.10">
    <property type="entry name" value="hypothetical protein PF0899 domain"/>
    <property type="match status" value="1"/>
</dbReference>
<dbReference type="SUPFAM" id="SSF56563">
    <property type="entry name" value="Major capsid protein gp5"/>
    <property type="match status" value="1"/>
</dbReference>
<evidence type="ECO:0000259" key="4">
    <source>
        <dbReference type="Pfam" id="PF05065"/>
    </source>
</evidence>
<evidence type="ECO:0000256" key="2">
    <source>
        <dbReference type="SAM" id="Coils"/>
    </source>
</evidence>
<accession>A0A7X1CBZ6</accession>
<protein>
    <submittedName>
        <fullName evidence="5">Phage major capsid protein</fullName>
    </submittedName>
</protein>
<dbReference type="InterPro" id="IPR024455">
    <property type="entry name" value="Phage_capsid"/>
</dbReference>
<evidence type="ECO:0000313" key="6">
    <source>
        <dbReference type="Proteomes" id="UP000533953"/>
    </source>
</evidence>
<dbReference type="EMBL" id="JAASTX010000009">
    <property type="protein sequence ID" value="MBC1491941.1"/>
    <property type="molecule type" value="Genomic_DNA"/>
</dbReference>
<dbReference type="Gene3D" id="3.30.2400.10">
    <property type="entry name" value="Major capsid protein gp5"/>
    <property type="match status" value="1"/>
</dbReference>
<evidence type="ECO:0000256" key="3">
    <source>
        <dbReference type="SAM" id="MobiDB-lite"/>
    </source>
</evidence>
<organism evidence="5 6">
    <name type="scientific">Listeria booriae</name>
    <dbReference type="NCBI Taxonomy" id="1552123"/>
    <lineage>
        <taxon>Bacteria</taxon>
        <taxon>Bacillati</taxon>
        <taxon>Bacillota</taxon>
        <taxon>Bacilli</taxon>
        <taxon>Bacillales</taxon>
        <taxon>Listeriaceae</taxon>
        <taxon>Listeria</taxon>
    </lineage>
</organism>
<gene>
    <name evidence="5" type="ORF">HCI99_08860</name>
</gene>
<name>A0A7X1CBZ6_9LIST</name>
<dbReference type="AlphaFoldDB" id="A0A7X1CBZ6"/>
<comment type="subcellular location">
    <subcellularLocation>
        <location evidence="1">Virion</location>
    </subcellularLocation>
</comment>
<feature type="region of interest" description="Disordered" evidence="3">
    <location>
        <begin position="68"/>
        <end position="92"/>
    </location>
</feature>
<feature type="compositionally biased region" description="Polar residues" evidence="3">
    <location>
        <begin position="76"/>
        <end position="89"/>
    </location>
</feature>
<evidence type="ECO:0000256" key="1">
    <source>
        <dbReference type="ARBA" id="ARBA00004328"/>
    </source>
</evidence>